<sequence>MMASHSQLSDRHIYQYRYLPLSMNSSDIAPSNVLHHPPNGIRHKYDDNGTILSVRQSCCMTSLPSSRAYPPARARGQPEVPKDHFFEPSSPNQSDPDWYMLEEKALRICGKDFNDRNVVAMMPPRTPQIGRLRTPELEPLREDHHFCDCCSREKRYWDGLAKMDFQLEAAMAHICKSSSHPPLIQQGRRDANGRHIIGESSGGQVRQGTVVVPRHRM</sequence>
<dbReference type="EMBL" id="KZ678375">
    <property type="protein sequence ID" value="PSS03386.1"/>
    <property type="molecule type" value="Genomic_DNA"/>
</dbReference>
<dbReference type="Proteomes" id="UP000241462">
    <property type="component" value="Unassembled WGS sequence"/>
</dbReference>
<name>A0A2T3ALY4_9PEZI</name>
<dbReference type="AlphaFoldDB" id="A0A2T3ALY4"/>
<evidence type="ECO:0000313" key="3">
    <source>
        <dbReference type="Proteomes" id="UP000241462"/>
    </source>
</evidence>
<evidence type="ECO:0000313" key="2">
    <source>
        <dbReference type="EMBL" id="PSS03386.1"/>
    </source>
</evidence>
<protein>
    <submittedName>
        <fullName evidence="2">Uncharacterized protein</fullName>
    </submittedName>
</protein>
<gene>
    <name evidence="2" type="ORF">BD289DRAFT_192626</name>
</gene>
<organism evidence="2 3">
    <name type="scientific">Coniella lustricola</name>
    <dbReference type="NCBI Taxonomy" id="2025994"/>
    <lineage>
        <taxon>Eukaryota</taxon>
        <taxon>Fungi</taxon>
        <taxon>Dikarya</taxon>
        <taxon>Ascomycota</taxon>
        <taxon>Pezizomycotina</taxon>
        <taxon>Sordariomycetes</taxon>
        <taxon>Sordariomycetidae</taxon>
        <taxon>Diaporthales</taxon>
        <taxon>Schizoparmaceae</taxon>
        <taxon>Coniella</taxon>
    </lineage>
</organism>
<dbReference type="InParanoid" id="A0A2T3ALY4"/>
<feature type="region of interest" description="Disordered" evidence="1">
    <location>
        <begin position="196"/>
        <end position="217"/>
    </location>
</feature>
<evidence type="ECO:0000256" key="1">
    <source>
        <dbReference type="SAM" id="MobiDB-lite"/>
    </source>
</evidence>
<reference evidence="2 3" key="1">
    <citation type="journal article" date="2018" name="Mycol. Prog.">
        <title>Coniella lustricola, a new species from submerged detritus.</title>
        <authorList>
            <person name="Raudabaugh D.B."/>
            <person name="Iturriaga T."/>
            <person name="Carver A."/>
            <person name="Mondo S."/>
            <person name="Pangilinan J."/>
            <person name="Lipzen A."/>
            <person name="He G."/>
            <person name="Amirebrahimi M."/>
            <person name="Grigoriev I.V."/>
            <person name="Miller A.N."/>
        </authorList>
    </citation>
    <scope>NUCLEOTIDE SEQUENCE [LARGE SCALE GENOMIC DNA]</scope>
    <source>
        <strain evidence="2 3">B22-T-1</strain>
    </source>
</reference>
<proteinExistence type="predicted"/>
<accession>A0A2T3ALY4</accession>
<dbReference type="OrthoDB" id="3788377at2759"/>
<feature type="region of interest" description="Disordered" evidence="1">
    <location>
        <begin position="65"/>
        <end position="93"/>
    </location>
</feature>
<keyword evidence="3" id="KW-1185">Reference proteome</keyword>